<feature type="region of interest" description="Disordered" evidence="1">
    <location>
        <begin position="341"/>
        <end position="375"/>
    </location>
</feature>
<protein>
    <submittedName>
        <fullName evidence="2">Uncharacterized protein</fullName>
    </submittedName>
</protein>
<evidence type="ECO:0000313" key="3">
    <source>
        <dbReference type="Proteomes" id="UP001295423"/>
    </source>
</evidence>
<dbReference type="EMBL" id="CAKOGP040001770">
    <property type="protein sequence ID" value="CAJ1950702.1"/>
    <property type="molecule type" value="Genomic_DNA"/>
</dbReference>
<organism evidence="2 3">
    <name type="scientific">Cylindrotheca closterium</name>
    <dbReference type="NCBI Taxonomy" id="2856"/>
    <lineage>
        <taxon>Eukaryota</taxon>
        <taxon>Sar</taxon>
        <taxon>Stramenopiles</taxon>
        <taxon>Ochrophyta</taxon>
        <taxon>Bacillariophyta</taxon>
        <taxon>Bacillariophyceae</taxon>
        <taxon>Bacillariophycidae</taxon>
        <taxon>Bacillariales</taxon>
        <taxon>Bacillariaceae</taxon>
        <taxon>Cylindrotheca</taxon>
    </lineage>
</organism>
<dbReference type="AlphaFoldDB" id="A0AAD2FRM7"/>
<feature type="compositionally biased region" description="Basic and acidic residues" evidence="1">
    <location>
        <begin position="1"/>
        <end position="22"/>
    </location>
</feature>
<feature type="region of interest" description="Disordered" evidence="1">
    <location>
        <begin position="1"/>
        <end position="56"/>
    </location>
</feature>
<evidence type="ECO:0000313" key="2">
    <source>
        <dbReference type="EMBL" id="CAJ1950702.1"/>
    </source>
</evidence>
<evidence type="ECO:0000256" key="1">
    <source>
        <dbReference type="SAM" id="MobiDB-lite"/>
    </source>
</evidence>
<comment type="caution">
    <text evidence="2">The sequence shown here is derived from an EMBL/GenBank/DDBJ whole genome shotgun (WGS) entry which is preliminary data.</text>
</comment>
<accession>A0AAD2FRM7</accession>
<proteinExistence type="predicted"/>
<name>A0AAD2FRM7_9STRA</name>
<sequence>MSDRSDDESDGKPAAKRLRVDSDSPASSAADAAVDLTHDDESAGSDSSAPGSKDPKIWGNIEFMKVIKKSPYEPPNASAEVSEKAFDEVKKLLLQPDDGSAVVPQAARLFGSRLAESLVTAFFQIGRSGMLFSPQWQEGKIRGVTTGWIPKALLLLCLHEQRFVRANEATLAGIIKDLGLCQIVGDSINEWRLDRKFINLSSNTAYTFTKNKAVCYKCEIFVARAFRCVKVLKWTRFEPTLWKKVMDCLTIMNEHVRVSKNGVAKRISELDEDEVPVVVEKRPAKKAAAKKQKETEATDIANRMRLREERHESMDTLIGMYEEHANRMQHILVVFKRKMREEKEDRDSMMSDMRAQIREEERQKLLQEQNGVKRK</sequence>
<dbReference type="Proteomes" id="UP001295423">
    <property type="component" value="Unassembled WGS sequence"/>
</dbReference>
<keyword evidence="3" id="KW-1185">Reference proteome</keyword>
<feature type="compositionally biased region" description="Low complexity" evidence="1">
    <location>
        <begin position="23"/>
        <end position="35"/>
    </location>
</feature>
<reference evidence="2" key="1">
    <citation type="submission" date="2023-08" db="EMBL/GenBank/DDBJ databases">
        <authorList>
            <person name="Audoor S."/>
            <person name="Bilcke G."/>
        </authorList>
    </citation>
    <scope>NUCLEOTIDE SEQUENCE</scope>
</reference>
<feature type="compositionally biased region" description="Basic and acidic residues" evidence="1">
    <location>
        <begin position="341"/>
        <end position="365"/>
    </location>
</feature>
<gene>
    <name evidence="2" type="ORF">CYCCA115_LOCUS12714</name>
</gene>